<dbReference type="PANTHER" id="PTHR31610">
    <property type="entry name" value="SLR0360 PROTEIN"/>
    <property type="match status" value="1"/>
</dbReference>
<dbReference type="RefSeq" id="XP_020438770.1">
    <property type="nucleotide sequence ID" value="XM_020571496.1"/>
</dbReference>
<gene>
    <name evidence="2" type="ORF">PPL_00468</name>
</gene>
<evidence type="ECO:0000313" key="3">
    <source>
        <dbReference type="Proteomes" id="UP000001396"/>
    </source>
</evidence>
<feature type="transmembrane region" description="Helical" evidence="1">
    <location>
        <begin position="505"/>
        <end position="524"/>
    </location>
</feature>
<name>D3AWJ3_HETP5</name>
<dbReference type="AlphaFoldDB" id="D3AWJ3"/>
<evidence type="ECO:0000313" key="2">
    <source>
        <dbReference type="EMBL" id="EFA86666.1"/>
    </source>
</evidence>
<evidence type="ECO:0000256" key="1">
    <source>
        <dbReference type="SAM" id="Phobius"/>
    </source>
</evidence>
<dbReference type="GeneID" id="31356001"/>
<dbReference type="Proteomes" id="UP000001396">
    <property type="component" value="Unassembled WGS sequence"/>
</dbReference>
<feature type="transmembrane region" description="Helical" evidence="1">
    <location>
        <begin position="363"/>
        <end position="381"/>
    </location>
</feature>
<keyword evidence="3" id="KW-1185">Reference proteome</keyword>
<feature type="transmembrane region" description="Helical" evidence="1">
    <location>
        <begin position="324"/>
        <end position="342"/>
    </location>
</feature>
<feature type="transmembrane region" description="Helical" evidence="1">
    <location>
        <begin position="544"/>
        <end position="561"/>
    </location>
</feature>
<dbReference type="EMBL" id="ADBJ01000002">
    <property type="protein sequence ID" value="EFA86666.1"/>
    <property type="molecule type" value="Genomic_DNA"/>
</dbReference>
<feature type="transmembrane region" description="Helical" evidence="1">
    <location>
        <begin position="233"/>
        <end position="252"/>
    </location>
</feature>
<dbReference type="InParanoid" id="D3AWJ3"/>
<feature type="transmembrane region" description="Helical" evidence="1">
    <location>
        <begin position="37"/>
        <end position="58"/>
    </location>
</feature>
<dbReference type="PANTHER" id="PTHR31610:SF0">
    <property type="entry name" value="SLC26A_SULP TRANSPORTER DOMAIN-CONTAINING PROTEIN"/>
    <property type="match status" value="1"/>
</dbReference>
<reference evidence="2 3" key="1">
    <citation type="journal article" date="2011" name="Genome Res.">
        <title>Phylogeny-wide analysis of social amoeba genomes highlights ancient origins for complex intercellular communication.</title>
        <authorList>
            <person name="Heidel A.J."/>
            <person name="Lawal H.M."/>
            <person name="Felder M."/>
            <person name="Schilde C."/>
            <person name="Helps N.R."/>
            <person name="Tunggal B."/>
            <person name="Rivero F."/>
            <person name="John U."/>
            <person name="Schleicher M."/>
            <person name="Eichinger L."/>
            <person name="Platzer M."/>
            <person name="Noegel A.A."/>
            <person name="Schaap P."/>
            <person name="Gloeckner G."/>
        </authorList>
    </citation>
    <scope>NUCLEOTIDE SEQUENCE [LARGE SCALE GENOMIC DNA]</scope>
    <source>
        <strain evidence="3">ATCC 26659 / Pp 5 / PN500</strain>
    </source>
</reference>
<feature type="transmembrane region" description="Helical" evidence="1">
    <location>
        <begin position="473"/>
        <end position="498"/>
    </location>
</feature>
<keyword evidence="1" id="KW-0812">Transmembrane</keyword>
<protein>
    <submittedName>
        <fullName evidence="2">Uncharacterized protein</fullName>
    </submittedName>
</protein>
<feature type="transmembrane region" description="Helical" evidence="1">
    <location>
        <begin position="204"/>
        <end position="221"/>
    </location>
</feature>
<dbReference type="OMA" id="PYIGHPA"/>
<proteinExistence type="predicted"/>
<keyword evidence="1" id="KW-1133">Transmembrane helix</keyword>
<feature type="transmembrane region" description="Helical" evidence="1">
    <location>
        <begin position="70"/>
        <end position="92"/>
    </location>
</feature>
<keyword evidence="1" id="KW-0472">Membrane</keyword>
<feature type="transmembrane region" description="Helical" evidence="1">
    <location>
        <begin position="145"/>
        <end position="168"/>
    </location>
</feature>
<feature type="transmembrane region" description="Helical" evidence="1">
    <location>
        <begin position="427"/>
        <end position="453"/>
    </location>
</feature>
<sequence length="585" mass="63572">MYQRVRSSSIGLVDRPAKSWSATLKDQMIPTSGDVNALFSVLLDNLANIASMYAILVYSFGMPKEIVSTYFIPGPALGVMLGSLAMSFYAIFLDHRENDSSVLYTSIPVGLDAPTTIGLPLLVVGPAYTKAISAGKSPHDAAIDAWLVGCTTVFLIGFFKLVLTVLSFAQKYFHPVGKSGALAGIGLALLGLNELLTILQEPVAGWVSLWIIFILLLHRVNEHHQFVSINLPFNLSGVLVSAIIGSIIYYSMAAAKISVVPMPENVASSYYLSYPHPADIFTTFKAAIQQNISIAIPYAILVNIGGLTITDAAVSVGNKYNTRIVLLIDSITTIIASFFGSVTQTTPYIGHTVFQQKFKARSGYSIITGLIIGLGGFLGYLSFLTNILPKPAIIPIFIFIAFEICAETLSPSTPNSGIKKHHIPAIIWSFFPALFQFVNIILSQISPVFSFAITDPQKIIDAFGTNQSAVDAIAVITVLAHGFICTSLFWGTALAYLLDNQLKKSALFLALTSVITFFGIIHSVNPNGEVYVPWQSGSTLPYQWSAAYLVLAVMTFLLSFIKAKTEDSHLDIQTDDFEHKSFQQY</sequence>
<organism evidence="2 3">
    <name type="scientific">Heterostelium pallidum (strain ATCC 26659 / Pp 5 / PN500)</name>
    <name type="common">Cellular slime mold</name>
    <name type="synonym">Polysphondylium pallidum</name>
    <dbReference type="NCBI Taxonomy" id="670386"/>
    <lineage>
        <taxon>Eukaryota</taxon>
        <taxon>Amoebozoa</taxon>
        <taxon>Evosea</taxon>
        <taxon>Eumycetozoa</taxon>
        <taxon>Dictyostelia</taxon>
        <taxon>Acytosteliales</taxon>
        <taxon>Acytosteliaceae</taxon>
        <taxon>Heterostelium</taxon>
    </lineage>
</organism>
<comment type="caution">
    <text evidence="2">The sequence shown here is derived from an EMBL/GenBank/DDBJ whole genome shotgun (WGS) entry which is preliminary data.</text>
</comment>
<accession>D3AWJ3</accession>